<dbReference type="PANTHER" id="PTHR15020">
    <property type="entry name" value="FLAVIN REDUCTASE-RELATED"/>
    <property type="match status" value="1"/>
</dbReference>
<name>A0A4P9TH10_9EURY</name>
<dbReference type="InterPro" id="IPR036291">
    <property type="entry name" value="NAD(P)-bd_dom_sf"/>
</dbReference>
<dbReference type="Gene3D" id="3.40.50.720">
    <property type="entry name" value="NAD(P)-binding Rossmann-like Domain"/>
    <property type="match status" value="1"/>
</dbReference>
<organism evidence="2 3">
    <name type="scientific">Natrinema pallidum</name>
    <dbReference type="NCBI Taxonomy" id="69527"/>
    <lineage>
        <taxon>Archaea</taxon>
        <taxon>Methanobacteriati</taxon>
        <taxon>Methanobacteriota</taxon>
        <taxon>Stenosarchaea group</taxon>
        <taxon>Halobacteria</taxon>
        <taxon>Halobacteriales</taxon>
        <taxon>Natrialbaceae</taxon>
        <taxon>Natrinema</taxon>
    </lineage>
</organism>
<dbReference type="Pfam" id="PF13460">
    <property type="entry name" value="NAD_binding_10"/>
    <property type="match status" value="1"/>
</dbReference>
<dbReference type="Proteomes" id="UP000307562">
    <property type="component" value="Chromosome"/>
</dbReference>
<evidence type="ECO:0000313" key="2">
    <source>
        <dbReference type="EMBL" id="QCW04173.1"/>
    </source>
</evidence>
<dbReference type="SUPFAM" id="SSF51735">
    <property type="entry name" value="NAD(P)-binding Rossmann-fold domains"/>
    <property type="match status" value="1"/>
</dbReference>
<protein>
    <submittedName>
        <fullName evidence="2">SDR family oxidoreductase</fullName>
    </submittedName>
</protein>
<keyword evidence="3" id="KW-1185">Reference proteome</keyword>
<feature type="domain" description="NAD(P)-binding" evidence="1">
    <location>
        <begin position="14"/>
        <end position="201"/>
    </location>
</feature>
<dbReference type="AlphaFoldDB" id="A0A4P9TH10"/>
<gene>
    <name evidence="2" type="ORF">FGF80_13415</name>
</gene>
<dbReference type="PANTHER" id="PTHR15020:SF50">
    <property type="entry name" value="UPF0659 PROTEIN YMR090W"/>
    <property type="match status" value="1"/>
</dbReference>
<dbReference type="KEGG" id="npl:FGF80_13415"/>
<evidence type="ECO:0000259" key="1">
    <source>
        <dbReference type="Pfam" id="PF13460"/>
    </source>
</evidence>
<accession>A0A4P9TH10</accession>
<reference evidence="3" key="1">
    <citation type="submission" date="2019-05" db="EMBL/GenBank/DDBJ databases">
        <title>Complete Genome Sequence and Methylation Pattern of the Halophilic Archaeon Natrinema pallidum BOL6-1.</title>
        <authorList>
            <person name="DasSarma P."/>
            <person name="DasSarma B.P."/>
            <person name="DasSarma S.L."/>
            <person name="Martinez F.L."/>
            <person name="Guzman D."/>
            <person name="Roberts R.J."/>
            <person name="DasSarma S."/>
        </authorList>
    </citation>
    <scope>NUCLEOTIDE SEQUENCE [LARGE SCALE GENOMIC DNA]</scope>
    <source>
        <strain evidence="3">BOL6-1</strain>
    </source>
</reference>
<sequence length="246" mass="25811">MTDSPTPDRVLVAGASGATGEELLSVLRPTDLSVRATTRSYATVDTLERHGADEVVVADFFESADAVEAVEDCDILYCAVGSPPGPRHVIGGKLVDRTGVINLVTAAIGADVSFFVLESAIGVGNSKGALPLPTRLLIRGSLRAKRDAESALRRSGLAYTIIRPGKLTTEPPSGDVVVGTGGASLSGSIPRADVARVMAASPFTPEARNRTVEIVSRDGMSNAPADRVDIEWADDRLTTGHEHRRV</sequence>
<dbReference type="RefSeq" id="WP_138654557.1">
    <property type="nucleotide sequence ID" value="NZ_CP040637.1"/>
</dbReference>
<proteinExistence type="predicted"/>
<dbReference type="InterPro" id="IPR016040">
    <property type="entry name" value="NAD(P)-bd_dom"/>
</dbReference>
<dbReference type="EMBL" id="CP040637">
    <property type="protein sequence ID" value="QCW04173.1"/>
    <property type="molecule type" value="Genomic_DNA"/>
</dbReference>
<evidence type="ECO:0000313" key="3">
    <source>
        <dbReference type="Proteomes" id="UP000307562"/>
    </source>
</evidence>
<dbReference type="GeneID" id="96157016"/>